<dbReference type="EMBL" id="MU825874">
    <property type="protein sequence ID" value="KAJ7387015.1"/>
    <property type="molecule type" value="Genomic_DNA"/>
</dbReference>
<protein>
    <submittedName>
        <fullName evidence="2">Uncharacterized protein</fullName>
    </submittedName>
</protein>
<keyword evidence="1" id="KW-0472">Membrane</keyword>
<gene>
    <name evidence="2" type="ORF">OS493_003978</name>
</gene>
<dbReference type="Proteomes" id="UP001163046">
    <property type="component" value="Unassembled WGS sequence"/>
</dbReference>
<proteinExistence type="predicted"/>
<comment type="caution">
    <text evidence="2">The sequence shown here is derived from an EMBL/GenBank/DDBJ whole genome shotgun (WGS) entry which is preliminary data.</text>
</comment>
<sequence>MNSGQEGVIAVREERTREGGVEVARKTLIATTNEGVVTVQVNTVETRNPTTVVPLVRLHPHVITIKRKKSWSNCLEDFCCLYDVDSEWYEFKGKGCWYVLFLLLCYLIFGILLLVGGILYCICKCIEAGCNQN</sequence>
<evidence type="ECO:0000313" key="3">
    <source>
        <dbReference type="Proteomes" id="UP001163046"/>
    </source>
</evidence>
<feature type="transmembrane region" description="Helical" evidence="1">
    <location>
        <begin position="96"/>
        <end position="120"/>
    </location>
</feature>
<dbReference type="AlphaFoldDB" id="A0A9X0D4X5"/>
<evidence type="ECO:0000313" key="2">
    <source>
        <dbReference type="EMBL" id="KAJ7387015.1"/>
    </source>
</evidence>
<organism evidence="2 3">
    <name type="scientific">Desmophyllum pertusum</name>
    <dbReference type="NCBI Taxonomy" id="174260"/>
    <lineage>
        <taxon>Eukaryota</taxon>
        <taxon>Metazoa</taxon>
        <taxon>Cnidaria</taxon>
        <taxon>Anthozoa</taxon>
        <taxon>Hexacorallia</taxon>
        <taxon>Scleractinia</taxon>
        <taxon>Caryophylliina</taxon>
        <taxon>Caryophylliidae</taxon>
        <taxon>Desmophyllum</taxon>
    </lineage>
</organism>
<reference evidence="2" key="1">
    <citation type="submission" date="2023-01" db="EMBL/GenBank/DDBJ databases">
        <title>Genome assembly of the deep-sea coral Lophelia pertusa.</title>
        <authorList>
            <person name="Herrera S."/>
            <person name="Cordes E."/>
        </authorList>
    </citation>
    <scope>NUCLEOTIDE SEQUENCE</scope>
    <source>
        <strain evidence="2">USNM1676648</strain>
        <tissue evidence="2">Polyp</tissue>
    </source>
</reference>
<dbReference type="OrthoDB" id="10572361at2759"/>
<name>A0A9X0D4X5_9CNID</name>
<evidence type="ECO:0000256" key="1">
    <source>
        <dbReference type="SAM" id="Phobius"/>
    </source>
</evidence>
<keyword evidence="1" id="KW-1133">Transmembrane helix</keyword>
<keyword evidence="1" id="KW-0812">Transmembrane</keyword>
<keyword evidence="3" id="KW-1185">Reference proteome</keyword>
<accession>A0A9X0D4X5</accession>